<dbReference type="GO" id="GO:0005886">
    <property type="term" value="C:plasma membrane"/>
    <property type="evidence" value="ECO:0007669"/>
    <property type="project" value="UniProtKB-SubCell"/>
</dbReference>
<dbReference type="InterPro" id="IPR016186">
    <property type="entry name" value="C-type_lectin-like/link_sf"/>
</dbReference>
<dbReference type="InterPro" id="IPR033992">
    <property type="entry name" value="NKR-like_CTLD"/>
</dbReference>
<dbReference type="AlphaFoldDB" id="A0A8C8S7Y1"/>
<dbReference type="InterPro" id="IPR050828">
    <property type="entry name" value="C-type_lectin/matrix_domain"/>
</dbReference>
<dbReference type="CDD" id="cd03593">
    <property type="entry name" value="CLECT_NK_receptors_like"/>
    <property type="match status" value="1"/>
</dbReference>
<evidence type="ECO:0000259" key="3">
    <source>
        <dbReference type="PROSITE" id="PS50041"/>
    </source>
</evidence>
<evidence type="ECO:0000256" key="2">
    <source>
        <dbReference type="ARBA" id="ARBA00022734"/>
    </source>
</evidence>
<sequence length="188" mass="21381">MVTLGSFALFPSDGYLHLWGRMSSYSSIASSISVLVSQPQPQPQPQLQLQLPDWCPDDWIGYQGKCYFFSEFEKNWTNSQNNCSVFGASLAVIDSNQEMAFMMRYQGISEHWIGLQREQEMQSWKWVNGSDFNNTFPIRGGGNCAYLNDNGVSSSRCTTDRNWVCSKPVACTGPKNATEKSWWLKSLW</sequence>
<dbReference type="PANTHER" id="PTHR45710:SF35">
    <property type="entry name" value="C-TYPE LECTIN DOMAIN FAMILY 2 MEMBER D"/>
    <property type="match status" value="1"/>
</dbReference>
<name>A0A8C8S7Y1_9SAUR</name>
<dbReference type="Ensembl" id="ENSPCET00000016344.1">
    <property type="protein sequence ID" value="ENSPCEP00000015789.1"/>
    <property type="gene ID" value="ENSPCEG00000012451.1"/>
</dbReference>
<dbReference type="InterPro" id="IPR001304">
    <property type="entry name" value="C-type_lectin-like"/>
</dbReference>
<evidence type="ECO:0000313" key="4">
    <source>
        <dbReference type="Ensembl" id="ENSPCEP00000015789.1"/>
    </source>
</evidence>
<dbReference type="Gene3D" id="3.10.100.10">
    <property type="entry name" value="Mannose-Binding Protein A, subunit A"/>
    <property type="match status" value="1"/>
</dbReference>
<protein>
    <recommendedName>
        <fullName evidence="3">C-type lectin domain-containing protein</fullName>
    </recommendedName>
</protein>
<reference evidence="4" key="1">
    <citation type="submission" date="2025-08" db="UniProtKB">
        <authorList>
            <consortium name="Ensembl"/>
        </authorList>
    </citation>
    <scope>IDENTIFICATION</scope>
</reference>
<keyword evidence="5" id="KW-1185">Reference proteome</keyword>
<dbReference type="SMART" id="SM00034">
    <property type="entry name" value="CLECT"/>
    <property type="match status" value="1"/>
</dbReference>
<reference evidence="4" key="2">
    <citation type="submission" date="2025-09" db="UniProtKB">
        <authorList>
            <consortium name="Ensembl"/>
        </authorList>
    </citation>
    <scope>IDENTIFICATION</scope>
</reference>
<keyword evidence="2" id="KW-0430">Lectin</keyword>
<dbReference type="Pfam" id="PF00059">
    <property type="entry name" value="Lectin_C"/>
    <property type="match status" value="1"/>
</dbReference>
<comment type="subcellular location">
    <subcellularLocation>
        <location evidence="1">Cell membrane</location>
        <topology evidence="1">Single-pass type II membrane protein</topology>
    </subcellularLocation>
</comment>
<organism evidence="4 5">
    <name type="scientific">Pelusios castaneus</name>
    <name type="common">West African mud turtle</name>
    <dbReference type="NCBI Taxonomy" id="367368"/>
    <lineage>
        <taxon>Eukaryota</taxon>
        <taxon>Metazoa</taxon>
        <taxon>Chordata</taxon>
        <taxon>Craniata</taxon>
        <taxon>Vertebrata</taxon>
        <taxon>Euteleostomi</taxon>
        <taxon>Archelosauria</taxon>
        <taxon>Testudinata</taxon>
        <taxon>Testudines</taxon>
        <taxon>Pleurodira</taxon>
        <taxon>Pelomedusidae</taxon>
        <taxon>Pelusios</taxon>
    </lineage>
</organism>
<dbReference type="PANTHER" id="PTHR45710">
    <property type="entry name" value="C-TYPE LECTIN DOMAIN-CONTAINING PROTEIN 180"/>
    <property type="match status" value="1"/>
</dbReference>
<proteinExistence type="predicted"/>
<dbReference type="SUPFAM" id="SSF56436">
    <property type="entry name" value="C-type lectin-like"/>
    <property type="match status" value="1"/>
</dbReference>
<dbReference type="GO" id="GO:0030246">
    <property type="term" value="F:carbohydrate binding"/>
    <property type="evidence" value="ECO:0007669"/>
    <property type="project" value="UniProtKB-KW"/>
</dbReference>
<dbReference type="InterPro" id="IPR016187">
    <property type="entry name" value="CTDL_fold"/>
</dbReference>
<evidence type="ECO:0000313" key="5">
    <source>
        <dbReference type="Proteomes" id="UP000694393"/>
    </source>
</evidence>
<feature type="domain" description="C-type lectin" evidence="3">
    <location>
        <begin position="62"/>
        <end position="166"/>
    </location>
</feature>
<accession>A0A8C8S7Y1</accession>
<dbReference type="Proteomes" id="UP000694393">
    <property type="component" value="Unplaced"/>
</dbReference>
<evidence type="ECO:0000256" key="1">
    <source>
        <dbReference type="ARBA" id="ARBA00004401"/>
    </source>
</evidence>
<dbReference type="PROSITE" id="PS50041">
    <property type="entry name" value="C_TYPE_LECTIN_2"/>
    <property type="match status" value="1"/>
</dbReference>